<reference evidence="6" key="1">
    <citation type="submission" date="2013-12" db="EMBL/GenBank/DDBJ databases">
        <title>The Genome Sequence of Aphanomyces invadans NJM9701.</title>
        <authorList>
            <consortium name="The Broad Institute Genomics Platform"/>
            <person name="Russ C."/>
            <person name="Tyler B."/>
            <person name="van West P."/>
            <person name="Dieguez-Uribeondo J."/>
            <person name="Young S.K."/>
            <person name="Zeng Q."/>
            <person name="Gargeya S."/>
            <person name="Fitzgerald M."/>
            <person name="Abouelleil A."/>
            <person name="Alvarado L."/>
            <person name="Chapman S.B."/>
            <person name="Gainer-Dewar J."/>
            <person name="Goldberg J."/>
            <person name="Griggs A."/>
            <person name="Gujja S."/>
            <person name="Hansen M."/>
            <person name="Howarth C."/>
            <person name="Imamovic A."/>
            <person name="Ireland A."/>
            <person name="Larimer J."/>
            <person name="McCowan C."/>
            <person name="Murphy C."/>
            <person name="Pearson M."/>
            <person name="Poon T.W."/>
            <person name="Priest M."/>
            <person name="Roberts A."/>
            <person name="Saif S."/>
            <person name="Shea T."/>
            <person name="Sykes S."/>
            <person name="Wortman J."/>
            <person name="Nusbaum C."/>
            <person name="Birren B."/>
        </authorList>
    </citation>
    <scope>NUCLEOTIDE SEQUENCE [LARGE SCALE GENOMIC DNA]</scope>
    <source>
        <strain evidence="6">NJM9701</strain>
    </source>
</reference>
<evidence type="ECO:0000256" key="3">
    <source>
        <dbReference type="PROSITE-ProRule" id="PRU00354"/>
    </source>
</evidence>
<dbReference type="Pfam" id="PF01564">
    <property type="entry name" value="Spermine_synth"/>
    <property type="match status" value="1"/>
</dbReference>
<dbReference type="CDD" id="cd02440">
    <property type="entry name" value="AdoMet_MTases"/>
    <property type="match status" value="1"/>
</dbReference>
<feature type="active site" description="Proton acceptor" evidence="3">
    <location>
        <position position="192"/>
    </location>
</feature>
<dbReference type="RefSeq" id="XP_008876851.1">
    <property type="nucleotide sequence ID" value="XM_008878629.1"/>
</dbReference>
<dbReference type="PROSITE" id="PS01330">
    <property type="entry name" value="PABS_1"/>
    <property type="match status" value="1"/>
</dbReference>
<keyword evidence="3" id="KW-0620">Polyamine biosynthesis</keyword>
<dbReference type="PANTHER" id="PTHR11558:SF11">
    <property type="entry name" value="SPERMIDINE SYNTHASE"/>
    <property type="match status" value="1"/>
</dbReference>
<dbReference type="AlphaFoldDB" id="A0A024TLN2"/>
<gene>
    <name evidence="7" type="ORF">DYB32_009535</name>
    <name evidence="6" type="ORF">H310_11836</name>
</gene>
<evidence type="ECO:0000259" key="5">
    <source>
        <dbReference type="PROSITE" id="PS51006"/>
    </source>
</evidence>
<dbReference type="InterPro" id="IPR030373">
    <property type="entry name" value="PABS_CS"/>
</dbReference>
<organism evidence="6">
    <name type="scientific">Aphanomyces invadans</name>
    <dbReference type="NCBI Taxonomy" id="157072"/>
    <lineage>
        <taxon>Eukaryota</taxon>
        <taxon>Sar</taxon>
        <taxon>Stramenopiles</taxon>
        <taxon>Oomycota</taxon>
        <taxon>Saprolegniomycetes</taxon>
        <taxon>Saprolegniales</taxon>
        <taxon>Verrucalvaceae</taxon>
        <taxon>Aphanomyces</taxon>
    </lineage>
</organism>
<sequence length="325" mass="36162">MRRAMRLGGRFKSPTAFHFPTPLAQRTTRMTSTKPTTWFSETEAMWPGQKFCLAQEEVLYHGKSDFQDVLVFKSQTYGNVLVLDGVIQCTERDEFSYQEMISHLPLYSHANPKSVLIVGGGDGGVAREVAKHTGVEKIVMCEIDPKVTEVSRVYLPKMASALNDPRLTLLFQDAAEYLRSGECGKFDVIIVDSSDPVGPAEVLFRSEFYENLKNALNPNGIVCTQGECLWLHLDLIADVLGRVGQFFPTVQYAYTTIPSYPSGQIGFVLCSLDESVDTLNKPKRLVDAKTAEGLSYYSSKLHEAAFVLPAFAEKKVAPVRKSIRS</sequence>
<evidence type="ECO:0000313" key="7">
    <source>
        <dbReference type="EMBL" id="RHY22318.1"/>
    </source>
</evidence>
<dbReference type="PANTHER" id="PTHR11558">
    <property type="entry name" value="SPERMIDINE/SPERMINE SYNTHASE"/>
    <property type="match status" value="1"/>
</dbReference>
<dbReference type="Gene3D" id="3.40.50.150">
    <property type="entry name" value="Vaccinia Virus protein VP39"/>
    <property type="match status" value="1"/>
</dbReference>
<dbReference type="Gene3D" id="2.30.140.10">
    <property type="entry name" value="Spermidine synthase, tetramerisation domain"/>
    <property type="match status" value="1"/>
</dbReference>
<dbReference type="NCBIfam" id="NF002010">
    <property type="entry name" value="PRK00811.1"/>
    <property type="match status" value="1"/>
</dbReference>
<comment type="similarity">
    <text evidence="1 4">Belongs to the spermidine/spermine synthase family.</text>
</comment>
<evidence type="ECO:0000256" key="1">
    <source>
        <dbReference type="ARBA" id="ARBA00007867"/>
    </source>
</evidence>
<reference evidence="7 8" key="2">
    <citation type="submission" date="2018-08" db="EMBL/GenBank/DDBJ databases">
        <title>Aphanomyces genome sequencing and annotation.</title>
        <authorList>
            <person name="Minardi D."/>
            <person name="Oidtmann B."/>
            <person name="Van Der Giezen M."/>
            <person name="Studholme D.J."/>
        </authorList>
    </citation>
    <scope>NUCLEOTIDE SEQUENCE [LARGE SCALE GENOMIC DNA]</scope>
    <source>
        <strain evidence="7 8">NJM0002</strain>
    </source>
</reference>
<dbReference type="GeneID" id="20088886"/>
<name>A0A024TLN2_9STRA</name>
<dbReference type="InterPro" id="IPR037163">
    <property type="entry name" value="Spermidine_synt_N_sf"/>
</dbReference>
<dbReference type="Pfam" id="PF17284">
    <property type="entry name" value="Spermine_synt_N"/>
    <property type="match status" value="1"/>
</dbReference>
<accession>A0A024TLN2</accession>
<keyword evidence="2 3" id="KW-0808">Transferase</keyword>
<dbReference type="GO" id="GO:0004766">
    <property type="term" value="F:spermidine synthase activity"/>
    <property type="evidence" value="ECO:0007669"/>
    <property type="project" value="TreeGrafter"/>
</dbReference>
<dbReference type="OrthoDB" id="38125at2759"/>
<dbReference type="NCBIfam" id="NF037959">
    <property type="entry name" value="MFS_SpdSyn"/>
    <property type="match status" value="1"/>
</dbReference>
<dbReference type="InterPro" id="IPR030374">
    <property type="entry name" value="PABS"/>
</dbReference>
<dbReference type="InterPro" id="IPR035246">
    <property type="entry name" value="Spermidine_synt_N"/>
</dbReference>
<dbReference type="SUPFAM" id="SSF53335">
    <property type="entry name" value="S-adenosyl-L-methionine-dependent methyltransferases"/>
    <property type="match status" value="1"/>
</dbReference>
<dbReference type="EMBL" id="QUSY01002120">
    <property type="protein sequence ID" value="RHY22318.1"/>
    <property type="molecule type" value="Genomic_DNA"/>
</dbReference>
<dbReference type="PROSITE" id="PS51006">
    <property type="entry name" value="PABS_2"/>
    <property type="match status" value="1"/>
</dbReference>
<dbReference type="EMBL" id="KI913985">
    <property type="protein sequence ID" value="ETV94536.1"/>
    <property type="molecule type" value="Genomic_DNA"/>
</dbReference>
<evidence type="ECO:0000313" key="8">
    <source>
        <dbReference type="Proteomes" id="UP000285060"/>
    </source>
</evidence>
<dbReference type="HAMAP" id="MF_00198">
    <property type="entry name" value="Spermidine_synth"/>
    <property type="match status" value="1"/>
</dbReference>
<dbReference type="FunFam" id="2.30.140.10:FF:000001">
    <property type="entry name" value="SPE3p Spermidine synthase"/>
    <property type="match status" value="1"/>
</dbReference>
<feature type="domain" description="PABS" evidence="5">
    <location>
        <begin position="36"/>
        <end position="272"/>
    </location>
</feature>
<dbReference type="NCBIfam" id="TIGR00417">
    <property type="entry name" value="speE"/>
    <property type="match status" value="1"/>
</dbReference>
<keyword evidence="8" id="KW-1185">Reference proteome</keyword>
<dbReference type="GO" id="GO:0008295">
    <property type="term" value="P:spermidine biosynthetic process"/>
    <property type="evidence" value="ECO:0007669"/>
    <property type="project" value="TreeGrafter"/>
</dbReference>
<protein>
    <submittedName>
        <fullName evidence="6">Spermidine synthase</fullName>
    </submittedName>
</protein>
<dbReference type="InterPro" id="IPR029063">
    <property type="entry name" value="SAM-dependent_MTases_sf"/>
</dbReference>
<dbReference type="eggNOG" id="KOG1562">
    <property type="taxonomic scope" value="Eukaryota"/>
</dbReference>
<dbReference type="GO" id="GO:0005829">
    <property type="term" value="C:cytosol"/>
    <property type="evidence" value="ECO:0007669"/>
    <property type="project" value="TreeGrafter"/>
</dbReference>
<evidence type="ECO:0000313" key="6">
    <source>
        <dbReference type="EMBL" id="ETV94536.1"/>
    </source>
</evidence>
<evidence type="ECO:0000256" key="2">
    <source>
        <dbReference type="ARBA" id="ARBA00022679"/>
    </source>
</evidence>
<dbReference type="STRING" id="157072.A0A024TLN2"/>
<evidence type="ECO:0000256" key="4">
    <source>
        <dbReference type="RuleBase" id="RU003836"/>
    </source>
</evidence>
<dbReference type="Proteomes" id="UP000285060">
    <property type="component" value="Unassembled WGS sequence"/>
</dbReference>
<proteinExistence type="inferred from homology"/>
<dbReference type="FunFam" id="3.40.50.150:FF:000013">
    <property type="entry name" value="Spermidine synthase"/>
    <property type="match status" value="1"/>
</dbReference>
<dbReference type="VEuPathDB" id="FungiDB:H310_11836"/>
<dbReference type="InterPro" id="IPR001045">
    <property type="entry name" value="Spermi_synthase"/>
</dbReference>